<dbReference type="Gene3D" id="3.30.200.20">
    <property type="entry name" value="Phosphorylase Kinase, domain 1"/>
    <property type="match status" value="1"/>
</dbReference>
<dbReference type="Gene3D" id="1.10.510.10">
    <property type="entry name" value="Transferase(Phosphotransferase) domain 1"/>
    <property type="match status" value="1"/>
</dbReference>
<evidence type="ECO:0000313" key="1">
    <source>
        <dbReference type="EMBL" id="KAA6363157.1"/>
    </source>
</evidence>
<accession>A0A5J4TY49</accession>
<protein>
    <recommendedName>
        <fullName evidence="3">Protein kinase domain-containing protein</fullName>
    </recommendedName>
</protein>
<proteinExistence type="predicted"/>
<name>A0A5J4TY49_9EUKA</name>
<gene>
    <name evidence="1" type="ORF">EZS28_041315</name>
</gene>
<sequence>MRLQMNWKEELKVHLIYSFQDRTDMYMVMKYFKNVDLQKVISELQQVAEEERVMRVCGIFGWMIRALDFLH</sequence>
<reference evidence="1 2" key="1">
    <citation type="submission" date="2019-03" db="EMBL/GenBank/DDBJ databases">
        <title>Single cell metagenomics reveals metabolic interactions within the superorganism composed of flagellate Streblomastix strix and complex community of Bacteroidetes bacteria on its surface.</title>
        <authorList>
            <person name="Treitli S.C."/>
            <person name="Kolisko M."/>
            <person name="Husnik F."/>
            <person name="Keeling P."/>
            <person name="Hampl V."/>
        </authorList>
    </citation>
    <scope>NUCLEOTIDE SEQUENCE [LARGE SCALE GENOMIC DNA]</scope>
    <source>
        <strain evidence="1">ST1C</strain>
    </source>
</reference>
<evidence type="ECO:0000313" key="2">
    <source>
        <dbReference type="Proteomes" id="UP000324800"/>
    </source>
</evidence>
<dbReference type="SUPFAM" id="SSF56112">
    <property type="entry name" value="Protein kinase-like (PK-like)"/>
    <property type="match status" value="1"/>
</dbReference>
<dbReference type="Proteomes" id="UP000324800">
    <property type="component" value="Unassembled WGS sequence"/>
</dbReference>
<comment type="caution">
    <text evidence="1">The sequence shown here is derived from an EMBL/GenBank/DDBJ whole genome shotgun (WGS) entry which is preliminary data.</text>
</comment>
<evidence type="ECO:0008006" key="3">
    <source>
        <dbReference type="Google" id="ProtNLM"/>
    </source>
</evidence>
<dbReference type="InterPro" id="IPR011009">
    <property type="entry name" value="Kinase-like_dom_sf"/>
</dbReference>
<organism evidence="1 2">
    <name type="scientific">Streblomastix strix</name>
    <dbReference type="NCBI Taxonomy" id="222440"/>
    <lineage>
        <taxon>Eukaryota</taxon>
        <taxon>Metamonada</taxon>
        <taxon>Preaxostyla</taxon>
        <taxon>Oxymonadida</taxon>
        <taxon>Streblomastigidae</taxon>
        <taxon>Streblomastix</taxon>
    </lineage>
</organism>
<dbReference type="EMBL" id="SNRW01023261">
    <property type="protein sequence ID" value="KAA6363157.1"/>
    <property type="molecule type" value="Genomic_DNA"/>
</dbReference>
<dbReference type="AlphaFoldDB" id="A0A5J4TY49"/>